<evidence type="ECO:0000313" key="1">
    <source>
        <dbReference type="EMBL" id="KAG1316151.1"/>
    </source>
</evidence>
<proteinExistence type="predicted"/>
<evidence type="ECO:0000313" key="2">
    <source>
        <dbReference type="Proteomes" id="UP000716291"/>
    </source>
</evidence>
<dbReference type="Proteomes" id="UP000716291">
    <property type="component" value="Unassembled WGS sequence"/>
</dbReference>
<reference evidence="1" key="1">
    <citation type="journal article" date="2020" name="Microb. Genom.">
        <title>Genetic diversity of clinical and environmental Mucorales isolates obtained from an investigation of mucormycosis cases among solid organ transplant recipients.</title>
        <authorList>
            <person name="Nguyen M.H."/>
            <person name="Kaul D."/>
            <person name="Muto C."/>
            <person name="Cheng S.J."/>
            <person name="Richter R.A."/>
            <person name="Bruno V.M."/>
            <person name="Liu G."/>
            <person name="Beyhan S."/>
            <person name="Sundermann A.J."/>
            <person name="Mounaud S."/>
            <person name="Pasculle A.W."/>
            <person name="Nierman W.C."/>
            <person name="Driscoll E."/>
            <person name="Cumbie R."/>
            <person name="Clancy C.J."/>
            <person name="Dupont C.L."/>
        </authorList>
    </citation>
    <scope>NUCLEOTIDE SEQUENCE</scope>
    <source>
        <strain evidence="1">GL11</strain>
    </source>
</reference>
<accession>A0A9P7BXY8</accession>
<protein>
    <submittedName>
        <fullName evidence="1">Uncharacterized protein</fullName>
    </submittedName>
</protein>
<name>A0A9P7BXY8_RHIOR</name>
<dbReference type="AlphaFoldDB" id="A0A9P7BXY8"/>
<sequence>MQLKLLTSILPIFINGPPDCSIEDSYVHHYLSLLLSSVFSSDPLLNMKWTNGQLERGNPKTCKPDFLVYNLPGSVKCVVLIAEFKRPDQNSYVESDLIKLGKQMKFTMSKLVSDGIVKLKVYGVHCEGSNLYTYVMDLASPKVYRMINVAKVKLFGNLEQISLLPRILTHLMCLKNFALETAITSNCAFLKRPAPCPPLYWLF</sequence>
<dbReference type="OrthoDB" id="2263377at2759"/>
<keyword evidence="2" id="KW-1185">Reference proteome</keyword>
<gene>
    <name evidence="1" type="ORF">G6F64_000080</name>
</gene>
<organism evidence="1 2">
    <name type="scientific">Rhizopus oryzae</name>
    <name type="common">Mucormycosis agent</name>
    <name type="synonym">Rhizopus arrhizus var. delemar</name>
    <dbReference type="NCBI Taxonomy" id="64495"/>
    <lineage>
        <taxon>Eukaryota</taxon>
        <taxon>Fungi</taxon>
        <taxon>Fungi incertae sedis</taxon>
        <taxon>Mucoromycota</taxon>
        <taxon>Mucoromycotina</taxon>
        <taxon>Mucoromycetes</taxon>
        <taxon>Mucorales</taxon>
        <taxon>Mucorineae</taxon>
        <taxon>Rhizopodaceae</taxon>
        <taxon>Rhizopus</taxon>
    </lineage>
</organism>
<comment type="caution">
    <text evidence="1">The sequence shown here is derived from an EMBL/GenBank/DDBJ whole genome shotgun (WGS) entry which is preliminary data.</text>
</comment>
<dbReference type="EMBL" id="JAANQT010000005">
    <property type="protein sequence ID" value="KAG1316151.1"/>
    <property type="molecule type" value="Genomic_DNA"/>
</dbReference>